<evidence type="ECO:0000256" key="11">
    <source>
        <dbReference type="ARBA" id="ARBA00022741"/>
    </source>
</evidence>
<dbReference type="Pfam" id="PF13540">
    <property type="entry name" value="RCC1_2"/>
    <property type="match status" value="1"/>
</dbReference>
<comment type="catalytic activity">
    <reaction evidence="22">
        <text>L-seryl-[protein] + ATP = O-phospho-L-seryl-[protein] + ADP + H(+)</text>
        <dbReference type="Rhea" id="RHEA:17989"/>
        <dbReference type="Rhea" id="RHEA-COMP:9863"/>
        <dbReference type="Rhea" id="RHEA-COMP:11604"/>
        <dbReference type="ChEBI" id="CHEBI:15378"/>
        <dbReference type="ChEBI" id="CHEBI:29999"/>
        <dbReference type="ChEBI" id="CHEBI:30616"/>
        <dbReference type="ChEBI" id="CHEBI:83421"/>
        <dbReference type="ChEBI" id="CHEBI:456216"/>
        <dbReference type="EC" id="2.7.11.1"/>
    </reaction>
</comment>
<evidence type="ECO:0000256" key="19">
    <source>
        <dbReference type="ARBA" id="ARBA00023180"/>
    </source>
</evidence>
<evidence type="ECO:0000256" key="23">
    <source>
        <dbReference type="PROSITE-ProRule" id="PRU10141"/>
    </source>
</evidence>
<feature type="domain" description="Protein kinase" evidence="26">
    <location>
        <begin position="1000"/>
        <end position="1280"/>
    </location>
</feature>
<dbReference type="InterPro" id="IPR001245">
    <property type="entry name" value="Ser-Thr/Tyr_kinase_cat_dom"/>
</dbReference>
<dbReference type="EMBL" id="WHWC01000015">
    <property type="protein sequence ID" value="KAG8368109.1"/>
    <property type="molecule type" value="Genomic_DNA"/>
</dbReference>
<evidence type="ECO:0000256" key="22">
    <source>
        <dbReference type="ARBA" id="ARBA00048679"/>
    </source>
</evidence>
<evidence type="ECO:0000256" key="13">
    <source>
        <dbReference type="ARBA" id="ARBA00022777"/>
    </source>
</evidence>
<dbReference type="SMART" id="SM00220">
    <property type="entry name" value="S_TKc"/>
    <property type="match status" value="1"/>
</dbReference>
<feature type="binding site" evidence="23">
    <location>
        <position position="1028"/>
    </location>
    <ligand>
        <name>ATP</name>
        <dbReference type="ChEBI" id="CHEBI:30616"/>
    </ligand>
</feature>
<dbReference type="InterPro" id="IPR011009">
    <property type="entry name" value="Kinase-like_dom_sf"/>
</dbReference>
<comment type="catalytic activity">
    <reaction evidence="21">
        <text>L-threonyl-[protein] + ATP = O-phospho-L-threonyl-[protein] + ADP + H(+)</text>
        <dbReference type="Rhea" id="RHEA:46608"/>
        <dbReference type="Rhea" id="RHEA-COMP:11060"/>
        <dbReference type="Rhea" id="RHEA-COMP:11605"/>
        <dbReference type="ChEBI" id="CHEBI:15378"/>
        <dbReference type="ChEBI" id="CHEBI:30013"/>
        <dbReference type="ChEBI" id="CHEBI:30616"/>
        <dbReference type="ChEBI" id="CHEBI:61977"/>
        <dbReference type="ChEBI" id="CHEBI:456216"/>
        <dbReference type="EC" id="2.7.11.1"/>
    </reaction>
</comment>
<keyword evidence="13" id="KW-0418">Kinase</keyword>
<dbReference type="Gene3D" id="2.130.10.30">
    <property type="entry name" value="Regulator of chromosome condensation 1/beta-lactamase-inhibitor protein II"/>
    <property type="match status" value="1"/>
</dbReference>
<evidence type="ECO:0000259" key="26">
    <source>
        <dbReference type="PROSITE" id="PS50011"/>
    </source>
</evidence>
<evidence type="ECO:0000256" key="17">
    <source>
        <dbReference type="ARBA" id="ARBA00023157"/>
    </source>
</evidence>
<feature type="transmembrane region" description="Helical" evidence="25">
    <location>
        <begin position="480"/>
        <end position="503"/>
    </location>
</feature>
<evidence type="ECO:0000256" key="16">
    <source>
        <dbReference type="ARBA" id="ARBA00023136"/>
    </source>
</evidence>
<dbReference type="PROSITE" id="PS50011">
    <property type="entry name" value="PROTEIN_KINASE_DOM"/>
    <property type="match status" value="1"/>
</dbReference>
<keyword evidence="18" id="KW-0675">Receptor</keyword>
<dbReference type="SUPFAM" id="SSF50985">
    <property type="entry name" value="RCC1/BLIP-II"/>
    <property type="match status" value="2"/>
</dbReference>
<comment type="caution">
    <text evidence="27">The sequence shown here is derived from an EMBL/GenBank/DDBJ whole genome shotgun (WGS) entry which is preliminary data.</text>
</comment>
<dbReference type="CDD" id="cd17354">
    <property type="entry name" value="MFS_Mch1p_like"/>
    <property type="match status" value="1"/>
</dbReference>
<dbReference type="InterPro" id="IPR017441">
    <property type="entry name" value="Protein_kinase_ATP_BS"/>
</dbReference>
<keyword evidence="12" id="KW-0967">Endosome</keyword>
<evidence type="ECO:0000256" key="14">
    <source>
        <dbReference type="ARBA" id="ARBA00022840"/>
    </source>
</evidence>
<evidence type="ECO:0000256" key="20">
    <source>
        <dbReference type="ARBA" id="ARBA00044504"/>
    </source>
</evidence>
<dbReference type="Pfam" id="PF23262">
    <property type="entry name" value="NFD4_C"/>
    <property type="match status" value="1"/>
</dbReference>
<evidence type="ECO:0000256" key="6">
    <source>
        <dbReference type="ARBA" id="ARBA00022527"/>
    </source>
</evidence>
<evidence type="ECO:0000256" key="4">
    <source>
        <dbReference type="ARBA" id="ARBA00022473"/>
    </source>
</evidence>
<dbReference type="InterPro" id="IPR008271">
    <property type="entry name" value="Ser/Thr_kinase_AS"/>
</dbReference>
<dbReference type="PROSITE" id="PS00107">
    <property type="entry name" value="PROTEIN_KINASE_ATP"/>
    <property type="match status" value="1"/>
</dbReference>
<keyword evidence="11 23" id="KW-0547">Nucleotide-binding</keyword>
<evidence type="ECO:0000313" key="27">
    <source>
        <dbReference type="EMBL" id="KAG8368109.1"/>
    </source>
</evidence>
<feature type="transmembrane region" description="Helical" evidence="25">
    <location>
        <begin position="70"/>
        <end position="90"/>
    </location>
</feature>
<dbReference type="InterPro" id="IPR036259">
    <property type="entry name" value="MFS_trans_sf"/>
</dbReference>
<dbReference type="PANTHER" id="PTHR47460:SF1">
    <property type="entry name" value="SERINE_THREONINE-PROTEIN KINASE-LIKE PROTEIN ACR4"/>
    <property type="match status" value="1"/>
</dbReference>
<feature type="transmembrane region" description="Helical" evidence="25">
    <location>
        <begin position="310"/>
        <end position="328"/>
    </location>
</feature>
<keyword evidence="8 25" id="KW-0812">Transmembrane</keyword>
<dbReference type="FunFam" id="3.30.200.20:FF:000357">
    <property type="entry name" value="serine/threonine-protein kinase-like protein CCR1"/>
    <property type="match status" value="1"/>
</dbReference>
<evidence type="ECO:0000256" key="2">
    <source>
        <dbReference type="ARBA" id="ARBA00004545"/>
    </source>
</evidence>
<feature type="transmembrane region" description="Helical" evidence="25">
    <location>
        <begin position="225"/>
        <end position="250"/>
    </location>
</feature>
<evidence type="ECO:0000256" key="8">
    <source>
        <dbReference type="ARBA" id="ARBA00022692"/>
    </source>
</evidence>
<evidence type="ECO:0000256" key="3">
    <source>
        <dbReference type="ARBA" id="ARBA00012513"/>
    </source>
</evidence>
<keyword evidence="15 25" id="KW-1133">Transmembrane helix</keyword>
<dbReference type="SUPFAM" id="SSF56112">
    <property type="entry name" value="Protein kinase-like (PK-like)"/>
    <property type="match status" value="1"/>
</dbReference>
<keyword evidence="17" id="KW-1015">Disulfide bond</keyword>
<reference evidence="27" key="1">
    <citation type="submission" date="2019-10" db="EMBL/GenBank/DDBJ databases">
        <authorList>
            <person name="Zhang R."/>
            <person name="Pan Y."/>
            <person name="Wang J."/>
            <person name="Ma R."/>
            <person name="Yu S."/>
        </authorList>
    </citation>
    <scope>NUCLEOTIDE SEQUENCE</scope>
    <source>
        <strain evidence="27">LA-IB0</strain>
        <tissue evidence="27">Leaf</tissue>
    </source>
</reference>
<keyword evidence="14 23" id="KW-0067">ATP-binding</keyword>
<evidence type="ECO:0000256" key="7">
    <source>
        <dbReference type="ARBA" id="ARBA00022679"/>
    </source>
</evidence>
<dbReference type="FunFam" id="1.10.510.10:FF:000477">
    <property type="entry name" value="Receptor protein kinase CRINKLY4"/>
    <property type="match status" value="1"/>
</dbReference>
<keyword evidence="28" id="KW-1185">Reference proteome</keyword>
<feature type="transmembrane region" description="Helical" evidence="25">
    <location>
        <begin position="926"/>
        <end position="949"/>
    </location>
</feature>
<comment type="similarity">
    <text evidence="20">Belongs to the major facilitator superfamily. Phosphate:H(+) symporter (TC 2.A.1.9) family.</text>
</comment>
<keyword evidence="16 25" id="KW-0472">Membrane</keyword>
<name>A0AAV6WDF3_9LAMI</name>
<dbReference type="CDD" id="cd14066">
    <property type="entry name" value="STKc_IRAK"/>
    <property type="match status" value="1"/>
</dbReference>
<keyword evidence="6" id="KW-0723">Serine/threonine-protein kinase</keyword>
<feature type="transmembrane region" description="Helical" evidence="25">
    <location>
        <begin position="200"/>
        <end position="219"/>
    </location>
</feature>
<dbReference type="Gene3D" id="1.10.510.10">
    <property type="entry name" value="Transferase(Phosphotransferase) domain 1"/>
    <property type="match status" value="1"/>
</dbReference>
<evidence type="ECO:0000256" key="24">
    <source>
        <dbReference type="SAM" id="MobiDB-lite"/>
    </source>
</evidence>
<feature type="region of interest" description="Disordered" evidence="24">
    <location>
        <begin position="1301"/>
        <end position="1322"/>
    </location>
</feature>
<gene>
    <name evidence="27" type="ORF">BUALT_Bualt15G0011000</name>
</gene>
<evidence type="ECO:0000256" key="15">
    <source>
        <dbReference type="ARBA" id="ARBA00022989"/>
    </source>
</evidence>
<dbReference type="PROSITE" id="PS00108">
    <property type="entry name" value="PROTEIN_KINASE_ST"/>
    <property type="match status" value="1"/>
</dbReference>
<evidence type="ECO:0000256" key="18">
    <source>
        <dbReference type="ARBA" id="ARBA00023170"/>
    </source>
</evidence>
<comment type="subcellular location">
    <subcellularLocation>
        <location evidence="1">Cell membrane</location>
        <topology evidence="1">Single-pass type I membrane protein</topology>
    </subcellularLocation>
    <subcellularLocation>
        <location evidence="2">Endosome</location>
        <location evidence="2">Multivesicular body membrane</location>
        <topology evidence="2">Single-pass type I membrane protein</topology>
    </subcellularLocation>
</comment>
<organism evidence="27 28">
    <name type="scientific">Buddleja alternifolia</name>
    <dbReference type="NCBI Taxonomy" id="168488"/>
    <lineage>
        <taxon>Eukaryota</taxon>
        <taxon>Viridiplantae</taxon>
        <taxon>Streptophyta</taxon>
        <taxon>Embryophyta</taxon>
        <taxon>Tracheophyta</taxon>
        <taxon>Spermatophyta</taxon>
        <taxon>Magnoliopsida</taxon>
        <taxon>eudicotyledons</taxon>
        <taxon>Gunneridae</taxon>
        <taxon>Pentapetalae</taxon>
        <taxon>asterids</taxon>
        <taxon>lamiids</taxon>
        <taxon>Lamiales</taxon>
        <taxon>Scrophulariaceae</taxon>
        <taxon>Buddlejeae</taxon>
        <taxon>Buddleja</taxon>
    </lineage>
</organism>
<keyword evidence="4" id="KW-0217">Developmental protein</keyword>
<dbReference type="GO" id="GO:0032585">
    <property type="term" value="C:multivesicular body membrane"/>
    <property type="evidence" value="ECO:0007669"/>
    <property type="project" value="UniProtKB-SubCell"/>
</dbReference>
<dbReference type="Proteomes" id="UP000826271">
    <property type="component" value="Unassembled WGS sequence"/>
</dbReference>
<dbReference type="SUPFAM" id="SSF103473">
    <property type="entry name" value="MFS general substrate transporter"/>
    <property type="match status" value="1"/>
</dbReference>
<protein>
    <recommendedName>
        <fullName evidence="3">non-specific serine/threonine protein kinase</fullName>
        <ecNumber evidence="3">2.7.11.1</ecNumber>
    </recommendedName>
</protein>
<dbReference type="Gene3D" id="3.30.200.20">
    <property type="entry name" value="Phosphorylase Kinase, domain 1"/>
    <property type="match status" value="1"/>
</dbReference>
<feature type="transmembrane region" description="Helical" evidence="25">
    <location>
        <begin position="436"/>
        <end position="460"/>
    </location>
</feature>
<evidence type="ECO:0000256" key="5">
    <source>
        <dbReference type="ARBA" id="ARBA00022475"/>
    </source>
</evidence>
<evidence type="ECO:0000313" key="28">
    <source>
        <dbReference type="Proteomes" id="UP000826271"/>
    </source>
</evidence>
<feature type="transmembrane region" description="Helical" evidence="25">
    <location>
        <begin position="402"/>
        <end position="424"/>
    </location>
</feature>
<proteinExistence type="inferred from homology"/>
<dbReference type="Pfam" id="PF06813">
    <property type="entry name" value="Nodulin-like"/>
    <property type="match status" value="1"/>
</dbReference>
<keyword evidence="10" id="KW-0677">Repeat</keyword>
<dbReference type="GO" id="GO:0005524">
    <property type="term" value="F:ATP binding"/>
    <property type="evidence" value="ECO:0007669"/>
    <property type="project" value="UniProtKB-UniRule"/>
</dbReference>
<feature type="transmembrane region" description="Helical" evidence="25">
    <location>
        <begin position="97"/>
        <end position="116"/>
    </location>
</feature>
<dbReference type="Pfam" id="PF07714">
    <property type="entry name" value="PK_Tyr_Ser-Thr"/>
    <property type="match status" value="1"/>
</dbReference>
<evidence type="ECO:0000256" key="21">
    <source>
        <dbReference type="ARBA" id="ARBA00047899"/>
    </source>
</evidence>
<feature type="transmembrane region" description="Helical" evidence="25">
    <location>
        <begin position="161"/>
        <end position="180"/>
    </location>
</feature>
<sequence length="1395" mass="152165">MRFDLSPASPAGKWLCFVTAVWVQAISGNNYSDALKSLMALTQHQLNNLSLAKAFSILAGLAFYRLSTPVILLIGSVEGFIGYGVQWLVVSRRIQPLPYWAMSIFLCMGWNSTTWMNTAVLVTCSRNFRQNWGPVSGILKGYVGLTTDICSAVFADDPAKFLLMLAITPFFVCLAAVAFLRETPPSSTAADERDETKYFAVIKVLAVIIKLHLFSFNVSGAHGRVYSQIFAAVFLSLLASPISIPIYLAAKNFIRSESNTVVDVDENVTAPLLAAEGEMKAETTSSAVKRRRPVVGEEHTVFEALRSVDFWILFVSFLCGVGTGLAVMNNLGQMGFALGYTDISIFDLLTSFGGFLGRIFSGSITEYFIKKSGTPRPVWNAASQVVMAVVYIHMAMAVPGSLYVGSIVFSICYGVRLAITIPTASELFGLKHYGTIYNILILNLPLGSFLFSGLLVGFLYDAEATSTAGGGNTCIRPHCYMLVFVVMAIVCVIGFGLDILLYIRTKSIYSNIYASRGSKKHSVVDNASSLGSMASIAISYGENGAVFCGLKSDGSHLANCYGSNPAIIHATPKDSTFIGLTGGSGFVCGLQMISNKPFCWGGTGFIPMGVPLKIGKFSEYLEISAGDNHLCGLRKPLMGRFRNTSLVDCWGYNMTKSYNFDGQIQSISAGSEFNCALFAQNRSVFCWGDQTSSNVIELIPKELRFTKIAAGGFHVCGILEGVSARVVCWGTSLDLEEEISVGSVVYSGQLNVDLAPNDAMLSVVGGRFHACGIRTYDRGVVCWGYKVEKSTPPPNGVKLYEIAAGDYFTCGILAETSLSPVCWGANFPSSLPLAISPGICKETPCLSGFYEFDNASAPCKSSGSHICLPCSNGCPNEMYQVTECSLTLDRQCGYNCSSCRSSECITSCSNAVGNTNENFWSVHLPIIIAEVLFAVFLVIAVLLASVLYVRYKLRNCRCSVESTKSSTFDKESGKVRPELDEVKIRRAQKYTYEELERATNGFKEEVGKGSFSCVFKGVLKDGTTVAVKRAIVSADMKKNSKEFHTELDLLSRLNHAHLLNLLGYCEEGGERLLVYEFMANGSLHQHLHCKNKEVKEQLDWIKRVTIAVQAARGIEYLHGYACPPVIHRDIKSSNILIDEEHNARVADFGLSLLGPANSSSPLAELPAGTLGYLDPEYYRLHYLTTKSDVYSFGVLLLEILSGRKAIDMNYEEGNIVEWAVPLIKGGEIEAILDPVLKPPNDIESLKRIANIACKCVRMRGKERPSMDKVTTALERGLALLMGSPCNEQPILPTEVVLGSSRMHKKSSQRYGNRSNSETDEDQRIEFRAPSWITFPSVASSQRRRSSVSELDIDGKTLESSRNVGGGPGVGDGLRSLVEEIGPASPQEHLYLQHNF</sequence>
<dbReference type="PANTHER" id="PTHR47460">
    <property type="entry name" value="SERINE/THREONINE-PROTEIN KINASE-LIKE PROTEIN ACR4"/>
    <property type="match status" value="1"/>
</dbReference>
<dbReference type="InterPro" id="IPR000719">
    <property type="entry name" value="Prot_kinase_dom"/>
</dbReference>
<evidence type="ECO:0000256" key="12">
    <source>
        <dbReference type="ARBA" id="ARBA00022753"/>
    </source>
</evidence>
<keyword evidence="5" id="KW-1003">Cell membrane</keyword>
<dbReference type="InterPro" id="IPR009091">
    <property type="entry name" value="RCC1/BLIP-II"/>
</dbReference>
<feature type="transmembrane region" description="Helical" evidence="25">
    <location>
        <begin position="334"/>
        <end position="357"/>
    </location>
</feature>
<keyword evidence="19" id="KW-0325">Glycoprotein</keyword>
<keyword evidence="9" id="KW-0732">Signal</keyword>
<dbReference type="EC" id="2.7.11.1" evidence="3"/>
<dbReference type="GO" id="GO:0042803">
    <property type="term" value="F:protein homodimerization activity"/>
    <property type="evidence" value="ECO:0007669"/>
    <property type="project" value="UniProtKB-ARBA"/>
</dbReference>
<dbReference type="GO" id="GO:0005886">
    <property type="term" value="C:plasma membrane"/>
    <property type="evidence" value="ECO:0007669"/>
    <property type="project" value="UniProtKB-SubCell"/>
</dbReference>
<evidence type="ECO:0000256" key="25">
    <source>
        <dbReference type="SAM" id="Phobius"/>
    </source>
</evidence>
<dbReference type="GO" id="GO:0004674">
    <property type="term" value="F:protein serine/threonine kinase activity"/>
    <property type="evidence" value="ECO:0007669"/>
    <property type="project" value="UniProtKB-KW"/>
</dbReference>
<keyword evidence="7" id="KW-0808">Transferase</keyword>
<accession>A0AAV6WDF3</accession>
<evidence type="ECO:0000256" key="10">
    <source>
        <dbReference type="ARBA" id="ARBA00022737"/>
    </source>
</evidence>
<evidence type="ECO:0000256" key="9">
    <source>
        <dbReference type="ARBA" id="ARBA00022729"/>
    </source>
</evidence>
<dbReference type="InterPro" id="IPR010658">
    <property type="entry name" value="Nodulin-like"/>
</dbReference>
<evidence type="ECO:0000256" key="1">
    <source>
        <dbReference type="ARBA" id="ARBA00004251"/>
    </source>
</evidence>
<dbReference type="InterPro" id="IPR056555">
    <property type="entry name" value="NFD4_C"/>
</dbReference>